<evidence type="ECO:0000313" key="1">
    <source>
        <dbReference type="EMBL" id="MFC7199887.1"/>
    </source>
</evidence>
<proteinExistence type="predicted"/>
<evidence type="ECO:0008006" key="3">
    <source>
        <dbReference type="Google" id="ProtNLM"/>
    </source>
</evidence>
<comment type="caution">
    <text evidence="1">The sequence shown here is derived from an EMBL/GenBank/DDBJ whole genome shotgun (WGS) entry which is preliminary data.</text>
</comment>
<dbReference type="InterPro" id="IPR006311">
    <property type="entry name" value="TAT_signal"/>
</dbReference>
<dbReference type="AlphaFoldDB" id="A0ABD5Z3X3"/>
<keyword evidence="2" id="KW-1185">Reference proteome</keyword>
<dbReference type="RefSeq" id="WP_279529810.1">
    <property type="nucleotide sequence ID" value="NZ_CP122312.1"/>
</dbReference>
<organism evidence="1 2">
    <name type="scientific">Halospeciosus flavus</name>
    <dbReference type="NCBI Taxonomy" id="3032283"/>
    <lineage>
        <taxon>Archaea</taxon>
        <taxon>Methanobacteriati</taxon>
        <taxon>Methanobacteriota</taxon>
        <taxon>Stenosarchaea group</taxon>
        <taxon>Halobacteria</taxon>
        <taxon>Halobacteriales</taxon>
        <taxon>Halobacteriaceae</taxon>
        <taxon>Halospeciosus</taxon>
    </lineage>
</organism>
<dbReference type="SUPFAM" id="SSF110296">
    <property type="entry name" value="Oligoxyloglucan reducing end-specific cellobiohydrolase"/>
    <property type="match status" value="1"/>
</dbReference>
<sequence length="340" mass="35661">MGETDQTRRTFLKAAGGVAATAAGGAAVVQTTSAATASSWSEVSSPVSKTLYGVSDTVNGHVAVGKAGNILHRRNGSWQLVYNSGPATRSNSMRTCAVTDDGKRVWFAGSSGAMGTYDVNTGVKTNYSYPKEKTSTWEAITVTGNANSETVYVANGSGEILKGSMDSDGCMQWGNVMKPGSGSNIPAIDFREANVKVGHACDTSGNAFETKDAGGTWSDIGVPNAQVAFYDLISFATGDGTKHVYITAGGGKVYRLDCDCNRWTPIDLGNADLRSIDRKDTGDKFVVGSGGTAYHKAPSSDWEPVKMPVSDTLNEMSYGAHFGNDTPDVVVGNNGTILER</sequence>
<dbReference type="PROSITE" id="PS51318">
    <property type="entry name" value="TAT"/>
    <property type="match status" value="1"/>
</dbReference>
<reference evidence="1 2" key="1">
    <citation type="journal article" date="2019" name="Int. J. Syst. Evol. Microbiol.">
        <title>The Global Catalogue of Microorganisms (GCM) 10K type strain sequencing project: providing services to taxonomists for standard genome sequencing and annotation.</title>
        <authorList>
            <consortium name="The Broad Institute Genomics Platform"/>
            <consortium name="The Broad Institute Genome Sequencing Center for Infectious Disease"/>
            <person name="Wu L."/>
            <person name="Ma J."/>
        </authorList>
    </citation>
    <scope>NUCLEOTIDE SEQUENCE [LARGE SCALE GENOMIC DNA]</scope>
    <source>
        <strain evidence="1 2">XZGYJ-43</strain>
    </source>
</reference>
<gene>
    <name evidence="1" type="ORF">ACFQJ9_10790</name>
</gene>
<accession>A0ABD5Z3X3</accession>
<name>A0ABD5Z3X3_9EURY</name>
<evidence type="ECO:0000313" key="2">
    <source>
        <dbReference type="Proteomes" id="UP001596447"/>
    </source>
</evidence>
<protein>
    <recommendedName>
        <fullName evidence="3">Twin-arginine translocation signal domain-containing protein</fullName>
    </recommendedName>
</protein>
<dbReference type="EMBL" id="JBHTAR010000011">
    <property type="protein sequence ID" value="MFC7199887.1"/>
    <property type="molecule type" value="Genomic_DNA"/>
</dbReference>
<dbReference type="Proteomes" id="UP001596447">
    <property type="component" value="Unassembled WGS sequence"/>
</dbReference>